<dbReference type="PANTHER" id="PTHR43157">
    <property type="entry name" value="PHOSPHATIDYLINOSITOL-GLYCAN BIOSYNTHESIS CLASS F PROTEIN-RELATED"/>
    <property type="match status" value="1"/>
</dbReference>
<dbReference type="AlphaFoldDB" id="T0ZMS5"/>
<name>T0ZMS5_9ZZZZ</name>
<feature type="compositionally biased region" description="Basic and acidic residues" evidence="2">
    <location>
        <begin position="188"/>
        <end position="200"/>
    </location>
</feature>
<organism evidence="3">
    <name type="scientific">mine drainage metagenome</name>
    <dbReference type="NCBI Taxonomy" id="410659"/>
    <lineage>
        <taxon>unclassified sequences</taxon>
        <taxon>metagenomes</taxon>
        <taxon>ecological metagenomes</taxon>
    </lineage>
</organism>
<evidence type="ECO:0000313" key="3">
    <source>
        <dbReference type="EMBL" id="EQD45978.1"/>
    </source>
</evidence>
<feature type="non-terminal residue" evidence="3">
    <location>
        <position position="215"/>
    </location>
</feature>
<accession>T0ZMS5</accession>
<keyword evidence="1" id="KW-0560">Oxidoreductase</keyword>
<comment type="caution">
    <text evidence="3">The sequence shown here is derived from an EMBL/GenBank/DDBJ whole genome shotgun (WGS) entry which is preliminary data.</text>
</comment>
<dbReference type="InterPro" id="IPR002347">
    <property type="entry name" value="SDR_fam"/>
</dbReference>
<evidence type="ECO:0000256" key="1">
    <source>
        <dbReference type="ARBA" id="ARBA00023002"/>
    </source>
</evidence>
<evidence type="ECO:0000256" key="2">
    <source>
        <dbReference type="SAM" id="MobiDB-lite"/>
    </source>
</evidence>
<dbReference type="InterPro" id="IPR036291">
    <property type="entry name" value="NAD(P)-bd_dom_sf"/>
</dbReference>
<dbReference type="Gene3D" id="3.40.50.720">
    <property type="entry name" value="NAD(P)-binding Rossmann-like Domain"/>
    <property type="match status" value="1"/>
</dbReference>
<proteinExistence type="predicted"/>
<dbReference type="EMBL" id="AUZY01008405">
    <property type="protein sequence ID" value="EQD45978.1"/>
    <property type="molecule type" value="Genomic_DNA"/>
</dbReference>
<reference evidence="3" key="2">
    <citation type="journal article" date="2014" name="ISME J.">
        <title>Microbial stratification in low pH oxic and suboxic macroscopic growths along an acid mine drainage.</title>
        <authorList>
            <person name="Mendez-Garcia C."/>
            <person name="Mesa V."/>
            <person name="Sprenger R.R."/>
            <person name="Richter M."/>
            <person name="Diez M.S."/>
            <person name="Solano J."/>
            <person name="Bargiela R."/>
            <person name="Golyshina O.V."/>
            <person name="Manteca A."/>
            <person name="Ramos J.L."/>
            <person name="Gallego J.R."/>
            <person name="Llorente I."/>
            <person name="Martins Dos Santos V.A."/>
            <person name="Jensen O.N."/>
            <person name="Pelaez A.I."/>
            <person name="Sanchez J."/>
            <person name="Ferrer M."/>
        </authorList>
    </citation>
    <scope>NUCLEOTIDE SEQUENCE</scope>
</reference>
<feature type="region of interest" description="Disordered" evidence="2">
    <location>
        <begin position="183"/>
        <end position="215"/>
    </location>
</feature>
<reference evidence="3" key="1">
    <citation type="submission" date="2013-08" db="EMBL/GenBank/DDBJ databases">
        <authorList>
            <person name="Mendez C."/>
            <person name="Richter M."/>
            <person name="Ferrer M."/>
            <person name="Sanchez J."/>
        </authorList>
    </citation>
    <scope>NUCLEOTIDE SEQUENCE</scope>
</reference>
<dbReference type="Pfam" id="PF00106">
    <property type="entry name" value="adh_short"/>
    <property type="match status" value="1"/>
</dbReference>
<dbReference type="SUPFAM" id="SSF51735">
    <property type="entry name" value="NAD(P)-binding Rossmann-fold domains"/>
    <property type="match status" value="1"/>
</dbReference>
<dbReference type="PANTHER" id="PTHR43157:SF31">
    <property type="entry name" value="PHOSPHATIDYLINOSITOL-GLYCAN BIOSYNTHESIS CLASS F PROTEIN"/>
    <property type="match status" value="1"/>
</dbReference>
<gene>
    <name evidence="3" type="ORF">B1B_12791</name>
</gene>
<protein>
    <submittedName>
        <fullName evidence="3">Short-chain dehydrogenase/reductase SDR</fullName>
    </submittedName>
</protein>
<sequence length="215" mass="23662">MLDLADLTSIRHFAADTARHHDHLDILVNNAGVMMPPRALTQDGFESQFGTNHLGHFALTGLLLPMLDAAPDGRVVTVTSTEHKHGHIYWDDLDGAADYKPRAFYQQSKFANAVFGLELHRRLRAASRRTASLLAHPGYSATNLQSSGPTGLAKQVMRLTNRVVAQDPRRGVLPQLFAATNPTARSGEFIRPRRPSREPRPGPPASRPSTLHATR</sequence>
<dbReference type="GO" id="GO:0016491">
    <property type="term" value="F:oxidoreductase activity"/>
    <property type="evidence" value="ECO:0007669"/>
    <property type="project" value="UniProtKB-KW"/>
</dbReference>